<dbReference type="OrthoDB" id="5393606at2759"/>
<comment type="similarity">
    <text evidence="5">Belongs to the SAT4 family.</text>
</comment>
<evidence type="ECO:0000256" key="4">
    <source>
        <dbReference type="ARBA" id="ARBA00023136"/>
    </source>
</evidence>
<dbReference type="AlphaFoldDB" id="A0A6A7A1L4"/>
<gene>
    <name evidence="8" type="ORF">CC86DRAFT_416502</name>
</gene>
<dbReference type="Proteomes" id="UP000799424">
    <property type="component" value="Unassembled WGS sequence"/>
</dbReference>
<dbReference type="EMBL" id="MU006225">
    <property type="protein sequence ID" value="KAF2826768.1"/>
    <property type="molecule type" value="Genomic_DNA"/>
</dbReference>
<keyword evidence="2 6" id="KW-0812">Transmembrane</keyword>
<evidence type="ECO:0000256" key="6">
    <source>
        <dbReference type="SAM" id="Phobius"/>
    </source>
</evidence>
<feature type="transmembrane region" description="Helical" evidence="6">
    <location>
        <begin position="6"/>
        <end position="29"/>
    </location>
</feature>
<comment type="subcellular location">
    <subcellularLocation>
        <location evidence="1">Membrane</location>
        <topology evidence="1">Multi-pass membrane protein</topology>
    </subcellularLocation>
</comment>
<evidence type="ECO:0000259" key="7">
    <source>
        <dbReference type="Pfam" id="PF20684"/>
    </source>
</evidence>
<sequence>MAYDNPDGIIAAAVILEVLTAICVALRLYTRWWKKSKILTAGWLVAAAFVCGTGLTVMQIYGVKIKALAHPLNGTIEDPRAVTGRLNKIELSFLLLGVLALGLIKTSVCFLYWHTFAMVRFRRFLIVEILVIIAWTMAFILAGLLECGKHLKALFGTPDEYLNRCGSAIPSVGASVAKAYIYIQATLGRYTEDAILLLTGLSIWNLIEVQIGIIAACGPTLRPILTQLLPTESIRSLLSSMRGEKLTRKTSGDMPSFVKIGSKTDLRAKESSNTLNLSHIESHELTFRTDSDQRL</sequence>
<keyword evidence="4 6" id="KW-0472">Membrane</keyword>
<dbReference type="InterPro" id="IPR052337">
    <property type="entry name" value="SAT4-like"/>
</dbReference>
<evidence type="ECO:0000256" key="1">
    <source>
        <dbReference type="ARBA" id="ARBA00004141"/>
    </source>
</evidence>
<dbReference type="PANTHER" id="PTHR33048">
    <property type="entry name" value="PTH11-LIKE INTEGRAL MEMBRANE PROTEIN (AFU_ORTHOLOGUE AFUA_5G11245)"/>
    <property type="match status" value="1"/>
</dbReference>
<accession>A0A6A7A1L4</accession>
<evidence type="ECO:0000313" key="8">
    <source>
        <dbReference type="EMBL" id="KAF2826768.1"/>
    </source>
</evidence>
<dbReference type="GO" id="GO:0016020">
    <property type="term" value="C:membrane"/>
    <property type="evidence" value="ECO:0007669"/>
    <property type="project" value="UniProtKB-SubCell"/>
</dbReference>
<evidence type="ECO:0000313" key="9">
    <source>
        <dbReference type="Proteomes" id="UP000799424"/>
    </source>
</evidence>
<feature type="transmembrane region" description="Helical" evidence="6">
    <location>
        <begin position="125"/>
        <end position="145"/>
    </location>
</feature>
<name>A0A6A7A1L4_9PLEO</name>
<proteinExistence type="inferred from homology"/>
<organism evidence="8 9">
    <name type="scientific">Ophiobolus disseminans</name>
    <dbReference type="NCBI Taxonomy" id="1469910"/>
    <lineage>
        <taxon>Eukaryota</taxon>
        <taxon>Fungi</taxon>
        <taxon>Dikarya</taxon>
        <taxon>Ascomycota</taxon>
        <taxon>Pezizomycotina</taxon>
        <taxon>Dothideomycetes</taxon>
        <taxon>Pleosporomycetidae</taxon>
        <taxon>Pleosporales</taxon>
        <taxon>Pleosporineae</taxon>
        <taxon>Phaeosphaeriaceae</taxon>
        <taxon>Ophiobolus</taxon>
    </lineage>
</organism>
<keyword evidence="3 6" id="KW-1133">Transmembrane helix</keyword>
<feature type="transmembrane region" description="Helical" evidence="6">
    <location>
        <begin position="41"/>
        <end position="61"/>
    </location>
</feature>
<dbReference type="InterPro" id="IPR049326">
    <property type="entry name" value="Rhodopsin_dom_fungi"/>
</dbReference>
<feature type="transmembrane region" description="Helical" evidence="6">
    <location>
        <begin position="93"/>
        <end position="113"/>
    </location>
</feature>
<evidence type="ECO:0000256" key="2">
    <source>
        <dbReference type="ARBA" id="ARBA00022692"/>
    </source>
</evidence>
<evidence type="ECO:0000256" key="3">
    <source>
        <dbReference type="ARBA" id="ARBA00022989"/>
    </source>
</evidence>
<protein>
    <recommendedName>
        <fullName evidence="7">Rhodopsin domain-containing protein</fullName>
    </recommendedName>
</protein>
<dbReference type="PANTHER" id="PTHR33048:SF157">
    <property type="entry name" value="INTEGRAL MEMBRANE PROTEIN"/>
    <property type="match status" value="1"/>
</dbReference>
<dbReference type="Pfam" id="PF20684">
    <property type="entry name" value="Fung_rhodopsin"/>
    <property type="match status" value="1"/>
</dbReference>
<reference evidence="8" key="1">
    <citation type="journal article" date="2020" name="Stud. Mycol.">
        <title>101 Dothideomycetes genomes: a test case for predicting lifestyles and emergence of pathogens.</title>
        <authorList>
            <person name="Haridas S."/>
            <person name="Albert R."/>
            <person name="Binder M."/>
            <person name="Bloem J."/>
            <person name="Labutti K."/>
            <person name="Salamov A."/>
            <person name="Andreopoulos B."/>
            <person name="Baker S."/>
            <person name="Barry K."/>
            <person name="Bills G."/>
            <person name="Bluhm B."/>
            <person name="Cannon C."/>
            <person name="Castanera R."/>
            <person name="Culley D."/>
            <person name="Daum C."/>
            <person name="Ezra D."/>
            <person name="Gonzalez J."/>
            <person name="Henrissat B."/>
            <person name="Kuo A."/>
            <person name="Liang C."/>
            <person name="Lipzen A."/>
            <person name="Lutzoni F."/>
            <person name="Magnuson J."/>
            <person name="Mondo S."/>
            <person name="Nolan M."/>
            <person name="Ohm R."/>
            <person name="Pangilinan J."/>
            <person name="Park H.-J."/>
            <person name="Ramirez L."/>
            <person name="Alfaro M."/>
            <person name="Sun H."/>
            <person name="Tritt A."/>
            <person name="Yoshinaga Y."/>
            <person name="Zwiers L.-H."/>
            <person name="Turgeon B."/>
            <person name="Goodwin S."/>
            <person name="Spatafora J."/>
            <person name="Crous P."/>
            <person name="Grigoriev I."/>
        </authorList>
    </citation>
    <scope>NUCLEOTIDE SEQUENCE</scope>
    <source>
        <strain evidence="8">CBS 113818</strain>
    </source>
</reference>
<feature type="domain" description="Rhodopsin" evidence="7">
    <location>
        <begin position="26"/>
        <end position="147"/>
    </location>
</feature>
<keyword evidence="9" id="KW-1185">Reference proteome</keyword>
<evidence type="ECO:0000256" key="5">
    <source>
        <dbReference type="ARBA" id="ARBA00038359"/>
    </source>
</evidence>